<accession>A0A1G9DJW1</accession>
<organism evidence="8 9">
    <name type="scientific">Lacicoccus qingdaonensis</name>
    <dbReference type="NCBI Taxonomy" id="576118"/>
    <lineage>
        <taxon>Bacteria</taxon>
        <taxon>Bacillati</taxon>
        <taxon>Bacillota</taxon>
        <taxon>Bacilli</taxon>
        <taxon>Bacillales</taxon>
        <taxon>Salinicoccaceae</taxon>
        <taxon>Lacicoccus</taxon>
    </lineage>
</organism>
<dbReference type="EMBL" id="FNFY01000006">
    <property type="protein sequence ID" value="SDK64178.1"/>
    <property type="molecule type" value="Genomic_DNA"/>
</dbReference>
<evidence type="ECO:0000256" key="3">
    <source>
        <dbReference type="ARBA" id="ARBA00022692"/>
    </source>
</evidence>
<sequence>MIFPAKLWQRFFARLIDGLIIGVPIVFLLSFTVGYDFVIEPRANFIFNLFMLLIVTVYMITLPVIWYGWSIGKRLLGIRITHVNGQDVTWPVMIKRELFILVVYTLTFGLFLLLSGVMMITRKDKRALHDLMADTKVTDENAE</sequence>
<evidence type="ECO:0000256" key="6">
    <source>
        <dbReference type="SAM" id="Phobius"/>
    </source>
</evidence>
<gene>
    <name evidence="8" type="ORF">SAMN05216216_10634</name>
</gene>
<feature type="transmembrane region" description="Helical" evidence="6">
    <location>
        <begin position="98"/>
        <end position="120"/>
    </location>
</feature>
<keyword evidence="5 6" id="KW-0472">Membrane</keyword>
<feature type="transmembrane region" description="Helical" evidence="6">
    <location>
        <begin position="45"/>
        <end position="69"/>
    </location>
</feature>
<dbReference type="PANTHER" id="PTHR36115:SF9">
    <property type="entry name" value="LMO1584 PROTEIN"/>
    <property type="match status" value="1"/>
</dbReference>
<dbReference type="OrthoDB" id="1787043at2"/>
<dbReference type="STRING" id="576118.SAMN05216216_10634"/>
<keyword evidence="9" id="KW-1185">Reference proteome</keyword>
<feature type="transmembrane region" description="Helical" evidence="6">
    <location>
        <begin position="12"/>
        <end position="33"/>
    </location>
</feature>
<feature type="domain" description="RDD" evidence="7">
    <location>
        <begin position="5"/>
        <end position="133"/>
    </location>
</feature>
<dbReference type="AlphaFoldDB" id="A0A1G9DJW1"/>
<evidence type="ECO:0000259" key="7">
    <source>
        <dbReference type="Pfam" id="PF06271"/>
    </source>
</evidence>
<dbReference type="InterPro" id="IPR051791">
    <property type="entry name" value="Pra-immunoreactive"/>
</dbReference>
<reference evidence="9" key="1">
    <citation type="submission" date="2016-10" db="EMBL/GenBank/DDBJ databases">
        <authorList>
            <person name="Varghese N."/>
            <person name="Submissions S."/>
        </authorList>
    </citation>
    <scope>NUCLEOTIDE SEQUENCE [LARGE SCALE GENOMIC DNA]</scope>
    <source>
        <strain evidence="9">CGMCC 1.8895</strain>
    </source>
</reference>
<dbReference type="InterPro" id="IPR010432">
    <property type="entry name" value="RDD"/>
</dbReference>
<evidence type="ECO:0000313" key="9">
    <source>
        <dbReference type="Proteomes" id="UP000199008"/>
    </source>
</evidence>
<proteinExistence type="predicted"/>
<protein>
    <submittedName>
        <fullName evidence="8">Uncharacterized membrane protein YckC, RDD family</fullName>
    </submittedName>
</protein>
<keyword evidence="4 6" id="KW-1133">Transmembrane helix</keyword>
<comment type="subcellular location">
    <subcellularLocation>
        <location evidence="1">Cell membrane</location>
        <topology evidence="1">Multi-pass membrane protein</topology>
    </subcellularLocation>
</comment>
<keyword evidence="2" id="KW-1003">Cell membrane</keyword>
<name>A0A1G9DJW1_9BACL</name>
<dbReference type="RefSeq" id="WP_092985364.1">
    <property type="nucleotide sequence ID" value="NZ_FNFY01000006.1"/>
</dbReference>
<evidence type="ECO:0000313" key="8">
    <source>
        <dbReference type="EMBL" id="SDK64178.1"/>
    </source>
</evidence>
<evidence type="ECO:0000256" key="5">
    <source>
        <dbReference type="ARBA" id="ARBA00023136"/>
    </source>
</evidence>
<dbReference type="GO" id="GO:0005886">
    <property type="term" value="C:plasma membrane"/>
    <property type="evidence" value="ECO:0007669"/>
    <property type="project" value="UniProtKB-SubCell"/>
</dbReference>
<evidence type="ECO:0000256" key="4">
    <source>
        <dbReference type="ARBA" id="ARBA00022989"/>
    </source>
</evidence>
<dbReference type="PANTHER" id="PTHR36115">
    <property type="entry name" value="PROLINE-RICH ANTIGEN HOMOLOG-RELATED"/>
    <property type="match status" value="1"/>
</dbReference>
<dbReference type="Proteomes" id="UP000199008">
    <property type="component" value="Unassembled WGS sequence"/>
</dbReference>
<evidence type="ECO:0000256" key="1">
    <source>
        <dbReference type="ARBA" id="ARBA00004651"/>
    </source>
</evidence>
<keyword evidence="3 6" id="KW-0812">Transmembrane</keyword>
<dbReference type="Pfam" id="PF06271">
    <property type="entry name" value="RDD"/>
    <property type="match status" value="1"/>
</dbReference>
<evidence type="ECO:0000256" key="2">
    <source>
        <dbReference type="ARBA" id="ARBA00022475"/>
    </source>
</evidence>